<feature type="transmembrane region" description="Helical" evidence="5">
    <location>
        <begin position="12"/>
        <end position="33"/>
    </location>
</feature>
<dbReference type="InterPro" id="IPR007568">
    <property type="entry name" value="RTA1"/>
</dbReference>
<feature type="transmembrane region" description="Helical" evidence="5">
    <location>
        <begin position="143"/>
        <end position="163"/>
    </location>
</feature>
<evidence type="ECO:0000256" key="1">
    <source>
        <dbReference type="ARBA" id="ARBA00004141"/>
    </source>
</evidence>
<dbReference type="GO" id="GO:0000324">
    <property type="term" value="C:fungal-type vacuole"/>
    <property type="evidence" value="ECO:0007669"/>
    <property type="project" value="TreeGrafter"/>
</dbReference>
<dbReference type="AlphaFoldDB" id="A0A319CD15"/>
<comment type="subcellular location">
    <subcellularLocation>
        <location evidence="1">Membrane</location>
        <topology evidence="1">Multi-pass membrane protein</topology>
    </subcellularLocation>
</comment>
<keyword evidence="2 5" id="KW-0812">Transmembrane</keyword>
<accession>A0A319CD15</accession>
<dbReference type="EMBL" id="KZ821688">
    <property type="protein sequence ID" value="PYH83545.1"/>
    <property type="molecule type" value="Genomic_DNA"/>
</dbReference>
<protein>
    <recommendedName>
        <fullName evidence="8">RTA1 domain protein</fullName>
    </recommendedName>
</protein>
<keyword evidence="4 5" id="KW-0472">Membrane</keyword>
<feature type="transmembrane region" description="Helical" evidence="5">
    <location>
        <begin position="94"/>
        <end position="115"/>
    </location>
</feature>
<sequence>LHANPWSNGGFIIQTLLLIVSPFFLAAALYLTVKTIVLTCGPHSSLLNPQLDTCLFMICHAIGFCTQLAGGEGSRSPHQTATGLRAWYVRGTNIMIADIAFQAATMAVCGVLTIGCTRKLNLHQREEIGSGPFAVEPLNRRGFAGLGGCQAVAFVTVLIWRIYKCMLFYKIPEMAGGWGNPIIQEEAKFMVLNGI</sequence>
<evidence type="ECO:0000256" key="4">
    <source>
        <dbReference type="ARBA" id="ARBA00023136"/>
    </source>
</evidence>
<name>A0A319CD15_9EURO</name>
<dbReference type="VEuPathDB" id="FungiDB:BO82DRAFT_279250"/>
<feature type="non-terminal residue" evidence="6">
    <location>
        <position position="1"/>
    </location>
</feature>
<dbReference type="GeneID" id="37134001"/>
<gene>
    <name evidence="6" type="ORF">BO82DRAFT_279250</name>
</gene>
<evidence type="ECO:0000256" key="3">
    <source>
        <dbReference type="ARBA" id="ARBA00022989"/>
    </source>
</evidence>
<dbReference type="PANTHER" id="PTHR31465">
    <property type="entry name" value="PROTEIN RTA1-RELATED"/>
    <property type="match status" value="1"/>
</dbReference>
<keyword evidence="7" id="KW-1185">Reference proteome</keyword>
<evidence type="ECO:0008006" key="8">
    <source>
        <dbReference type="Google" id="ProtNLM"/>
    </source>
</evidence>
<evidence type="ECO:0000313" key="6">
    <source>
        <dbReference type="EMBL" id="PYH83545.1"/>
    </source>
</evidence>
<evidence type="ECO:0000256" key="5">
    <source>
        <dbReference type="SAM" id="Phobius"/>
    </source>
</evidence>
<dbReference type="STRING" id="1448315.A0A319CD15"/>
<reference evidence="6 7" key="1">
    <citation type="submission" date="2016-12" db="EMBL/GenBank/DDBJ databases">
        <title>The genomes of Aspergillus section Nigri reveals drivers in fungal speciation.</title>
        <authorList>
            <consortium name="DOE Joint Genome Institute"/>
            <person name="Vesth T.C."/>
            <person name="Nybo J."/>
            <person name="Theobald S."/>
            <person name="Brandl J."/>
            <person name="Frisvad J.C."/>
            <person name="Nielsen K.F."/>
            <person name="Lyhne E.K."/>
            <person name="Kogle M.E."/>
            <person name="Kuo A."/>
            <person name="Riley R."/>
            <person name="Clum A."/>
            <person name="Nolan M."/>
            <person name="Lipzen A."/>
            <person name="Salamov A."/>
            <person name="Henrissat B."/>
            <person name="Wiebenga A."/>
            <person name="De Vries R.P."/>
            <person name="Grigoriev I.V."/>
            <person name="Mortensen U.H."/>
            <person name="Andersen M.R."/>
            <person name="Baker S.E."/>
        </authorList>
    </citation>
    <scope>NUCLEOTIDE SEQUENCE [LARGE SCALE GENOMIC DNA]</scope>
    <source>
        <strain evidence="6 7">CBS 121591</strain>
    </source>
</reference>
<organism evidence="6 7">
    <name type="scientific">Aspergillus uvarum CBS 121591</name>
    <dbReference type="NCBI Taxonomy" id="1448315"/>
    <lineage>
        <taxon>Eukaryota</taxon>
        <taxon>Fungi</taxon>
        <taxon>Dikarya</taxon>
        <taxon>Ascomycota</taxon>
        <taxon>Pezizomycotina</taxon>
        <taxon>Eurotiomycetes</taxon>
        <taxon>Eurotiomycetidae</taxon>
        <taxon>Eurotiales</taxon>
        <taxon>Aspergillaceae</taxon>
        <taxon>Aspergillus</taxon>
        <taxon>Aspergillus subgen. Circumdati</taxon>
    </lineage>
</organism>
<keyword evidence="3 5" id="KW-1133">Transmembrane helix</keyword>
<dbReference type="Pfam" id="PF04479">
    <property type="entry name" value="RTA1"/>
    <property type="match status" value="1"/>
</dbReference>
<dbReference type="RefSeq" id="XP_025493745.1">
    <property type="nucleotide sequence ID" value="XM_025631260.1"/>
</dbReference>
<dbReference type="PANTHER" id="PTHR31465:SF8">
    <property type="entry name" value="DOMAIN PROTEIN, PUTATIVE (AFU_ORTHOLOGUE AFUA_6G14140)-RELATED"/>
    <property type="match status" value="1"/>
</dbReference>
<dbReference type="Proteomes" id="UP000248340">
    <property type="component" value="Unassembled WGS sequence"/>
</dbReference>
<evidence type="ECO:0000313" key="7">
    <source>
        <dbReference type="Proteomes" id="UP000248340"/>
    </source>
</evidence>
<proteinExistence type="predicted"/>
<dbReference type="GO" id="GO:0005886">
    <property type="term" value="C:plasma membrane"/>
    <property type="evidence" value="ECO:0007669"/>
    <property type="project" value="TreeGrafter"/>
</dbReference>
<dbReference type="OrthoDB" id="4521223at2759"/>
<evidence type="ECO:0000256" key="2">
    <source>
        <dbReference type="ARBA" id="ARBA00022692"/>
    </source>
</evidence>